<gene>
    <name evidence="1" type="ORF">EM595_2507</name>
</gene>
<proteinExistence type="predicted"/>
<evidence type="ECO:0000313" key="1">
    <source>
        <dbReference type="EMBL" id="CUU24738.1"/>
    </source>
</evidence>
<reference evidence="2" key="1">
    <citation type="submission" date="2015-11" db="EMBL/GenBank/DDBJ databases">
        <authorList>
            <person name="Blom J."/>
        </authorList>
    </citation>
    <scope>NUCLEOTIDE SEQUENCE [LARGE SCALE GENOMIC DNA]</scope>
</reference>
<dbReference type="Proteomes" id="UP000059419">
    <property type="component" value="Chromosome 1"/>
</dbReference>
<dbReference type="PATRIC" id="fig|1619313.3.peg.2606"/>
<name>A0A0U5GPM3_9GAMM</name>
<sequence>MACCSAHDQNQLMRNAHPDAFYCAPDFRPEW</sequence>
<dbReference type="AlphaFoldDB" id="A0A0U5GPM3"/>
<dbReference type="KEGG" id="ege:EM595_2507"/>
<keyword evidence="2" id="KW-1185">Reference proteome</keyword>
<organism evidence="1 2">
    <name type="scientific">Duffyella gerundensis</name>
    <dbReference type="NCBI Taxonomy" id="1619313"/>
    <lineage>
        <taxon>Bacteria</taxon>
        <taxon>Pseudomonadati</taxon>
        <taxon>Pseudomonadota</taxon>
        <taxon>Gammaproteobacteria</taxon>
        <taxon>Enterobacterales</taxon>
        <taxon>Erwiniaceae</taxon>
        <taxon>Duffyella</taxon>
    </lineage>
</organism>
<protein>
    <submittedName>
        <fullName evidence="1">Uncharacterized protein</fullName>
    </submittedName>
</protein>
<evidence type="ECO:0000313" key="2">
    <source>
        <dbReference type="Proteomes" id="UP000059419"/>
    </source>
</evidence>
<dbReference type="EMBL" id="LN907827">
    <property type="protein sequence ID" value="CUU24738.1"/>
    <property type="molecule type" value="Genomic_DNA"/>
</dbReference>
<accession>A0A0U5GPM3</accession>